<gene>
    <name evidence="3" type="ORF">RUM43_005237</name>
</gene>
<dbReference type="EMBL" id="JAWJWE010000002">
    <property type="protein sequence ID" value="KAK6643727.1"/>
    <property type="molecule type" value="Genomic_DNA"/>
</dbReference>
<keyword evidence="2" id="KW-0472">Membrane</keyword>
<evidence type="ECO:0000313" key="3">
    <source>
        <dbReference type="EMBL" id="KAK6643727.1"/>
    </source>
</evidence>
<protein>
    <recommendedName>
        <fullName evidence="5">EF-hand calcium-binding domain-containing protein 14</fullName>
    </recommendedName>
</protein>
<comment type="caution">
    <text evidence="3">The sequence shown here is derived from an EMBL/GenBank/DDBJ whole genome shotgun (WGS) entry which is preliminary data.</text>
</comment>
<dbReference type="InterPro" id="IPR042352">
    <property type="entry name" value="EFCAB14"/>
</dbReference>
<evidence type="ECO:0000256" key="1">
    <source>
        <dbReference type="SAM" id="MobiDB-lite"/>
    </source>
</evidence>
<evidence type="ECO:0000313" key="4">
    <source>
        <dbReference type="Proteomes" id="UP001372834"/>
    </source>
</evidence>
<evidence type="ECO:0008006" key="5">
    <source>
        <dbReference type="Google" id="ProtNLM"/>
    </source>
</evidence>
<evidence type="ECO:0000256" key="2">
    <source>
        <dbReference type="SAM" id="Phobius"/>
    </source>
</evidence>
<name>A0AAN8SC10_POLSC</name>
<reference evidence="3 4" key="1">
    <citation type="submission" date="2023-10" db="EMBL/GenBank/DDBJ databases">
        <title>Genomes of two closely related lineages of the louse Polyplax serrata with different host specificities.</title>
        <authorList>
            <person name="Martinu J."/>
            <person name="Tarabai H."/>
            <person name="Stefka J."/>
            <person name="Hypsa V."/>
        </authorList>
    </citation>
    <scope>NUCLEOTIDE SEQUENCE [LARGE SCALE GENOMIC DNA]</scope>
    <source>
        <strain evidence="3">HR10_N</strain>
    </source>
</reference>
<organism evidence="3 4">
    <name type="scientific">Polyplax serrata</name>
    <name type="common">Common mouse louse</name>
    <dbReference type="NCBI Taxonomy" id="468196"/>
    <lineage>
        <taxon>Eukaryota</taxon>
        <taxon>Metazoa</taxon>
        <taxon>Ecdysozoa</taxon>
        <taxon>Arthropoda</taxon>
        <taxon>Hexapoda</taxon>
        <taxon>Insecta</taxon>
        <taxon>Pterygota</taxon>
        <taxon>Neoptera</taxon>
        <taxon>Paraneoptera</taxon>
        <taxon>Psocodea</taxon>
        <taxon>Troctomorpha</taxon>
        <taxon>Phthiraptera</taxon>
        <taxon>Anoplura</taxon>
        <taxon>Polyplacidae</taxon>
        <taxon>Polyplax</taxon>
    </lineage>
</organism>
<dbReference type="PANTHER" id="PTHR15717">
    <property type="entry name" value="PROTEIN KIAA0494"/>
    <property type="match status" value="1"/>
</dbReference>
<feature type="region of interest" description="Disordered" evidence="1">
    <location>
        <begin position="19"/>
        <end position="54"/>
    </location>
</feature>
<feature type="transmembrane region" description="Helical" evidence="2">
    <location>
        <begin position="74"/>
        <end position="98"/>
    </location>
</feature>
<proteinExistence type="predicted"/>
<sequence>MKKRKELDALVAKTMNKRIADGDKRSSGAGGVSSHDKLLSDSTDEQDYWTSPIGDKPRSHRRGFLLRKRACFNFLKTCSAILVFTCAVATATVMWLFVDVREQVTSLRTELNQGSSRPITHCNPVESELKLTLSTSFVAGNQGVPDALQKCHTLSKDLQKNQTYIMNRLSGFTLLLTNFSLEMTEVKSGLQAVQDQLKSSPDLVNIPRLIKDLSASVASFGSQIRDLNSTVSTLKEQNGKLDNVVVTLVSNLTETKMKLIELSNTNFGRGEVTEKMLTAEKEAILARVSQVSGNLSEINGTLNNKLKWTTDDQTKDRKLLEGLQEMNEHIEARVKTLEALCAKEAEPKFKLGSNFSSRQSVASRTTEP</sequence>
<dbReference type="Proteomes" id="UP001372834">
    <property type="component" value="Unassembled WGS sequence"/>
</dbReference>
<dbReference type="PANTHER" id="PTHR15717:SF2">
    <property type="entry name" value="EF-HAND CALCIUM-BINDING DOMAIN-CONTAINING PROTEIN 14"/>
    <property type="match status" value="1"/>
</dbReference>
<keyword evidence="2" id="KW-0812">Transmembrane</keyword>
<keyword evidence="2" id="KW-1133">Transmembrane helix</keyword>
<accession>A0AAN8SC10</accession>
<dbReference type="AlphaFoldDB" id="A0AAN8SC10"/>